<keyword evidence="3" id="KW-1185">Reference proteome</keyword>
<dbReference type="EMBL" id="LANA01000001">
    <property type="protein sequence ID" value="NMN67625.1"/>
    <property type="molecule type" value="Genomic_DNA"/>
</dbReference>
<dbReference type="InterPro" id="IPR029044">
    <property type="entry name" value="Nucleotide-diphossugar_trans"/>
</dbReference>
<dbReference type="Pfam" id="PF00535">
    <property type="entry name" value="Glycos_transf_2"/>
    <property type="match status" value="1"/>
</dbReference>
<keyword evidence="2" id="KW-0808">Transferase</keyword>
<reference evidence="2 3" key="1">
    <citation type="submission" date="2019-07" db="EMBL/GenBank/DDBJ databases">
        <title>SAR11 Genome Evolution.</title>
        <authorList>
            <person name="Giovannoni S."/>
        </authorList>
    </citation>
    <scope>NUCLEOTIDE SEQUENCE [LARGE SCALE GENOMIC DNA]</scope>
    <source>
        <strain evidence="2 3">HTCC9565</strain>
    </source>
</reference>
<dbReference type="Proteomes" id="UP001166004">
    <property type="component" value="Unassembled WGS sequence"/>
</dbReference>
<name>A0ABX1T309_PELUQ</name>
<comment type="caution">
    <text evidence="2">The sequence shown here is derived from an EMBL/GenBank/DDBJ whole genome shotgun (WGS) entry which is preliminary data.</text>
</comment>
<proteinExistence type="predicted"/>
<gene>
    <name evidence="2" type="ORF">VP91_00007720</name>
</gene>
<feature type="domain" description="Glycosyltransferase 2-like" evidence="1">
    <location>
        <begin position="7"/>
        <end position="177"/>
    </location>
</feature>
<sequence length="239" mass="28487">MKKKILIFIITYKASFRLKKVFELIQFKKLQNYKIKILISEDNSRDDTLKIAKQIRKKNKSIVFLKDNKKRLNYGGNIKSCLNYALKNNFHYALMVHGDGQYHPKYILPIIKKLEKFDCAAVCGSRMMIRKNAIKGNMPFYKFVGNIFLTKLFNLLYSTKFTDCHSGYWIYNFKYIKKKMLSNLTNNFNFDNQMRIKLVKNKLSIKEIPIRTIYGNERSSVHLIYALRFFFETIIKKFC</sequence>
<dbReference type="RefSeq" id="WP_169036108.1">
    <property type="nucleotide sequence ID" value="NZ_LANA01000001.1"/>
</dbReference>
<dbReference type="SUPFAM" id="SSF53448">
    <property type="entry name" value="Nucleotide-diphospho-sugar transferases"/>
    <property type="match status" value="1"/>
</dbReference>
<evidence type="ECO:0000259" key="1">
    <source>
        <dbReference type="Pfam" id="PF00535"/>
    </source>
</evidence>
<evidence type="ECO:0000313" key="3">
    <source>
        <dbReference type="Proteomes" id="UP001166004"/>
    </source>
</evidence>
<dbReference type="GO" id="GO:0016740">
    <property type="term" value="F:transferase activity"/>
    <property type="evidence" value="ECO:0007669"/>
    <property type="project" value="UniProtKB-KW"/>
</dbReference>
<protein>
    <submittedName>
        <fullName evidence="2">Glycosyl transferase family 2</fullName>
    </submittedName>
</protein>
<dbReference type="InterPro" id="IPR001173">
    <property type="entry name" value="Glyco_trans_2-like"/>
</dbReference>
<dbReference type="PANTHER" id="PTHR10859:SF114">
    <property type="entry name" value="DOLICHOL-PHOSPHATE MANNOSYLTRANSFERASE"/>
    <property type="match status" value="1"/>
</dbReference>
<accession>A0ABX1T309</accession>
<evidence type="ECO:0000313" key="2">
    <source>
        <dbReference type="EMBL" id="NMN67625.1"/>
    </source>
</evidence>
<dbReference type="Gene3D" id="3.90.550.10">
    <property type="entry name" value="Spore Coat Polysaccharide Biosynthesis Protein SpsA, Chain A"/>
    <property type="match status" value="1"/>
</dbReference>
<organism evidence="2 3">
    <name type="scientific">Pelagibacter ubique</name>
    <dbReference type="NCBI Taxonomy" id="198252"/>
    <lineage>
        <taxon>Bacteria</taxon>
        <taxon>Pseudomonadati</taxon>
        <taxon>Pseudomonadota</taxon>
        <taxon>Alphaproteobacteria</taxon>
        <taxon>Candidatus Pelagibacterales</taxon>
        <taxon>Candidatus Pelagibacteraceae</taxon>
        <taxon>Candidatus Pelagibacter</taxon>
    </lineage>
</organism>
<dbReference type="PANTHER" id="PTHR10859">
    <property type="entry name" value="GLYCOSYL TRANSFERASE"/>
    <property type="match status" value="1"/>
</dbReference>
<dbReference type="CDD" id="cd04179">
    <property type="entry name" value="DPM_DPG-synthase_like"/>
    <property type="match status" value="1"/>
</dbReference>